<dbReference type="InterPro" id="IPR013097">
    <property type="entry name" value="Dabb"/>
</dbReference>
<gene>
    <name evidence="2" type="ORF">JOE66_000606</name>
</gene>
<evidence type="ECO:0000313" key="3">
    <source>
        <dbReference type="Proteomes" id="UP000776164"/>
    </source>
</evidence>
<dbReference type="PROSITE" id="PS51502">
    <property type="entry name" value="S_R_A_B_BARREL"/>
    <property type="match status" value="1"/>
</dbReference>
<dbReference type="PANTHER" id="PTHR37832:SF1">
    <property type="entry name" value="STRESS-RESPONSE A_B BARREL DOMAIN-CONTAINING PROTEIN"/>
    <property type="match status" value="1"/>
</dbReference>
<dbReference type="PANTHER" id="PTHR37832">
    <property type="entry name" value="BLL2683 PROTEIN"/>
    <property type="match status" value="1"/>
</dbReference>
<comment type="caution">
    <text evidence="2">The sequence shown here is derived from an EMBL/GenBank/DDBJ whole genome shotgun (WGS) entry which is preliminary data.</text>
</comment>
<dbReference type="EMBL" id="JAFBBU010000001">
    <property type="protein sequence ID" value="MBM7470972.1"/>
    <property type="molecule type" value="Genomic_DNA"/>
</dbReference>
<dbReference type="RefSeq" id="WP_205106646.1">
    <property type="nucleotide sequence ID" value="NZ_BAAAHT010000017.1"/>
</dbReference>
<dbReference type="Pfam" id="PF07876">
    <property type="entry name" value="Dabb"/>
    <property type="match status" value="1"/>
</dbReference>
<evidence type="ECO:0000259" key="1">
    <source>
        <dbReference type="PROSITE" id="PS51502"/>
    </source>
</evidence>
<name>A0ABS2L1M0_9MICO</name>
<accession>A0ABS2L1M0</accession>
<sequence>MIRHIVTFSLSAESAEKRAEQAAWAGEQLISLVPLIPQILALSIVHDVRHEAGNADFALIADYADQAALDAYQVHPDHVRVSSSIKPLVATRLAIDFDV</sequence>
<reference evidence="2 3" key="1">
    <citation type="submission" date="2021-01" db="EMBL/GenBank/DDBJ databases">
        <title>Sequencing the genomes of 1000 actinobacteria strains.</title>
        <authorList>
            <person name="Klenk H.-P."/>
        </authorList>
    </citation>
    <scope>NUCLEOTIDE SEQUENCE [LARGE SCALE GENOMIC DNA]</scope>
    <source>
        <strain evidence="2 3">DSM 13057</strain>
    </source>
</reference>
<feature type="domain" description="Stress-response A/B barrel" evidence="1">
    <location>
        <begin position="2"/>
        <end position="97"/>
    </location>
</feature>
<dbReference type="InterPro" id="IPR011008">
    <property type="entry name" value="Dimeric_a/b-barrel"/>
</dbReference>
<evidence type="ECO:0000313" key="2">
    <source>
        <dbReference type="EMBL" id="MBM7470972.1"/>
    </source>
</evidence>
<dbReference type="Gene3D" id="3.30.70.100">
    <property type="match status" value="1"/>
</dbReference>
<protein>
    <recommendedName>
        <fullName evidence="1">Stress-response A/B barrel domain-containing protein</fullName>
    </recommendedName>
</protein>
<keyword evidence="3" id="KW-1185">Reference proteome</keyword>
<dbReference type="Proteomes" id="UP000776164">
    <property type="component" value="Unassembled WGS sequence"/>
</dbReference>
<dbReference type="SMART" id="SM00886">
    <property type="entry name" value="Dabb"/>
    <property type="match status" value="1"/>
</dbReference>
<proteinExistence type="predicted"/>
<dbReference type="SUPFAM" id="SSF54909">
    <property type="entry name" value="Dimeric alpha+beta barrel"/>
    <property type="match status" value="1"/>
</dbReference>
<organism evidence="2 3">
    <name type="scientific">Subtercola frigoramans</name>
    <dbReference type="NCBI Taxonomy" id="120298"/>
    <lineage>
        <taxon>Bacteria</taxon>
        <taxon>Bacillati</taxon>
        <taxon>Actinomycetota</taxon>
        <taxon>Actinomycetes</taxon>
        <taxon>Micrococcales</taxon>
        <taxon>Microbacteriaceae</taxon>
        <taxon>Subtercola</taxon>
    </lineage>
</organism>